<dbReference type="Gene3D" id="3.40.50.1000">
    <property type="entry name" value="HAD superfamily/HAD-like"/>
    <property type="match status" value="1"/>
</dbReference>
<evidence type="ECO:0000313" key="3">
    <source>
        <dbReference type="Proteomes" id="UP000077667"/>
    </source>
</evidence>
<dbReference type="EMBL" id="CP015772">
    <property type="protein sequence ID" value="ANH81090.1"/>
    <property type="molecule type" value="Genomic_DNA"/>
</dbReference>
<evidence type="ECO:0000313" key="2">
    <source>
        <dbReference type="EMBL" id="ANH81090.1"/>
    </source>
</evidence>
<keyword evidence="3" id="KW-1185">Reference proteome</keyword>
<feature type="domain" description="Polynucleotide kinase PNKP phosphatase" evidence="1">
    <location>
        <begin position="4"/>
        <end position="73"/>
    </location>
</feature>
<name>A0A1A9I2Z2_9BACT</name>
<dbReference type="InterPro" id="IPR023214">
    <property type="entry name" value="HAD_sf"/>
</dbReference>
<gene>
    <name evidence="2" type="ORF">A8C56_08950</name>
</gene>
<organism evidence="2 3">
    <name type="scientific">Niabella ginsenosidivorans</name>
    <dbReference type="NCBI Taxonomy" id="1176587"/>
    <lineage>
        <taxon>Bacteria</taxon>
        <taxon>Pseudomonadati</taxon>
        <taxon>Bacteroidota</taxon>
        <taxon>Chitinophagia</taxon>
        <taxon>Chitinophagales</taxon>
        <taxon>Chitinophagaceae</taxon>
        <taxon>Niabella</taxon>
    </lineage>
</organism>
<accession>A0A1A9I2Z2</accession>
<dbReference type="KEGG" id="nia:A8C56_08950"/>
<protein>
    <recommendedName>
        <fullName evidence="1">Polynucleotide kinase PNKP phosphatase domain-containing protein</fullName>
    </recommendedName>
</protein>
<dbReference type="AlphaFoldDB" id="A0A1A9I2Z2"/>
<reference evidence="2 3" key="1">
    <citation type="submission" date="2016-05" db="EMBL/GenBank/DDBJ databases">
        <title>Niabella ginsenosidivorans BS26 whole genome sequencing.</title>
        <authorList>
            <person name="Im W.T."/>
            <person name="Siddiqi M.Z."/>
        </authorList>
    </citation>
    <scope>NUCLEOTIDE SEQUENCE [LARGE SCALE GENOMIC DNA]</scope>
    <source>
        <strain evidence="2 3">BS26</strain>
    </source>
</reference>
<dbReference type="InterPro" id="IPR056782">
    <property type="entry name" value="HAD_PNKP"/>
</dbReference>
<dbReference type="STRING" id="1176587.A8C56_08950"/>
<dbReference type="RefSeq" id="WP_067754729.1">
    <property type="nucleotide sequence ID" value="NZ_CP015772.1"/>
</dbReference>
<dbReference type="Proteomes" id="UP000077667">
    <property type="component" value="Chromosome"/>
</dbReference>
<dbReference type="Pfam" id="PF25109">
    <property type="entry name" value="HAD_PNKP"/>
    <property type="match status" value="1"/>
</dbReference>
<dbReference type="OrthoDB" id="9805698at2"/>
<sequence length="73" mass="8893">MRFLEKHAISFNELPMRPSGNYIKDSVWKRELFKQQIEGKYHVPLVPDDQYQVVDMWRKELQLPCFQVFYGPF</sequence>
<proteinExistence type="predicted"/>
<evidence type="ECO:0000259" key="1">
    <source>
        <dbReference type="Pfam" id="PF25109"/>
    </source>
</evidence>